<dbReference type="Pfam" id="PF09830">
    <property type="entry name" value="ATP_transf"/>
    <property type="match status" value="1"/>
</dbReference>
<feature type="binding site" evidence="2">
    <location>
        <position position="295"/>
    </location>
    <ligand>
        <name>substrate</name>
    </ligand>
</feature>
<evidence type="ECO:0000256" key="1">
    <source>
        <dbReference type="PIRSR" id="PIRSR000846-1"/>
    </source>
</evidence>
<proteinExistence type="predicted"/>
<sequence length="332" mass="37246">MFPNNLREIVESTYEKAVQNGHVKYTESSSKKLKDVHSGISYQVTYAPSLQSKPERSDADAVDETGSSVAKKDPFQEPEPELTVLEDCASDYRLVLNKFPVTPNHLILVTKEYMLQTSPLSPKDLLTTYKLLQQLNDEDEMLRHLAFYNCGPNSGSSQDHKHLQILPLPNRFVPYQDRLCNGKDHFIPNAKTEPLQDPKIPFAHYAVPLPEDSKDVDEDLLAMTFVSLLQRALSVFQDWSGNSSEGSDAREPITPAYNVLMTTEWLCLVPRSKTCAKTPSIGFNATGYAGLVLVKWEESWNALNNDPSVVTDLLLECSFPSTAGTKPSEYHY</sequence>
<feature type="active site" description="Nucleophile" evidence="1">
    <location>
        <position position="162"/>
    </location>
</feature>
<dbReference type="PIRSF" id="PIRSF000846">
    <property type="entry name" value="ATP_adenylyltr"/>
    <property type="match status" value="1"/>
</dbReference>
<dbReference type="Pfam" id="PF19327">
    <property type="entry name" value="Ap4A_phos_N"/>
    <property type="match status" value="1"/>
</dbReference>
<dbReference type="EMBL" id="CCBQ010000018">
    <property type="protein sequence ID" value="CDO92693.1"/>
    <property type="molecule type" value="Genomic_DNA"/>
</dbReference>
<feature type="domain" description="ATP adenylyltransferase C-terminal" evidence="4">
    <location>
        <begin position="198"/>
        <end position="320"/>
    </location>
</feature>
<dbReference type="InterPro" id="IPR009163">
    <property type="entry name" value="Ap4A_phos1/2"/>
</dbReference>
<evidence type="ECO:0000313" key="7">
    <source>
        <dbReference type="Proteomes" id="UP000031516"/>
    </source>
</evidence>
<dbReference type="InterPro" id="IPR036265">
    <property type="entry name" value="HIT-like_sf"/>
</dbReference>
<comment type="caution">
    <text evidence="6">The sequence shown here is derived from an EMBL/GenBank/DDBJ whole genome shotgun (WGS) entry which is preliminary data.</text>
</comment>
<dbReference type="Gene3D" id="3.30.428.70">
    <property type="match status" value="1"/>
</dbReference>
<dbReference type="Proteomes" id="UP000031516">
    <property type="component" value="Unassembled WGS sequence"/>
</dbReference>
<feature type="binding site" evidence="2">
    <location>
        <position position="53"/>
    </location>
    <ligand>
        <name>substrate</name>
    </ligand>
</feature>
<dbReference type="PANTHER" id="PTHR38420:SF1">
    <property type="entry name" value="PUTATIVE (AFU_ORTHOLOGUE AFUA_5G14690)-RELATED"/>
    <property type="match status" value="1"/>
</dbReference>
<reference evidence="6 7" key="1">
    <citation type="submission" date="2014-03" db="EMBL/GenBank/DDBJ databases">
        <title>The genome of Kluyveromyces dobzhanskii.</title>
        <authorList>
            <person name="Nystedt B."/>
            <person name="Astrom S."/>
        </authorList>
    </citation>
    <scope>NUCLEOTIDE SEQUENCE [LARGE SCALE GENOMIC DNA]</scope>
    <source>
        <strain evidence="6 7">CBS 2104</strain>
    </source>
</reference>
<dbReference type="AlphaFoldDB" id="A0A0A8L3J3"/>
<evidence type="ECO:0000313" key="6">
    <source>
        <dbReference type="EMBL" id="CDO92693.1"/>
    </source>
</evidence>
<dbReference type="PANTHER" id="PTHR38420">
    <property type="entry name" value="AP-4-A PHOSPHORYLASE II"/>
    <property type="match status" value="1"/>
</dbReference>
<feature type="binding site" evidence="2">
    <location>
        <position position="149"/>
    </location>
    <ligand>
        <name>substrate</name>
    </ligand>
</feature>
<dbReference type="InterPro" id="IPR043171">
    <property type="entry name" value="Ap4A_phos1/2-like"/>
</dbReference>
<evidence type="ECO:0000256" key="3">
    <source>
        <dbReference type="SAM" id="MobiDB-lite"/>
    </source>
</evidence>
<gene>
    <name evidence="6" type="ORF">KLDO_g1007</name>
</gene>
<dbReference type="InterPro" id="IPR045759">
    <property type="entry name" value="Ap4A_phos1/2_N"/>
</dbReference>
<dbReference type="SUPFAM" id="SSF54197">
    <property type="entry name" value="HIT-like"/>
    <property type="match status" value="1"/>
</dbReference>
<evidence type="ECO:0000259" key="4">
    <source>
        <dbReference type="Pfam" id="PF09830"/>
    </source>
</evidence>
<dbReference type="OrthoDB" id="10267950at2759"/>
<feature type="binding site" evidence="2">
    <location>
        <position position="291"/>
    </location>
    <ligand>
        <name>substrate</name>
    </ligand>
</feature>
<feature type="region of interest" description="Disordered" evidence="3">
    <location>
        <begin position="47"/>
        <end position="80"/>
    </location>
</feature>
<dbReference type="GO" id="GO:0003877">
    <property type="term" value="F:ATP:ADP adenylyltransferase activity"/>
    <property type="evidence" value="ECO:0007669"/>
    <property type="project" value="InterPro"/>
</dbReference>
<evidence type="ECO:0000256" key="2">
    <source>
        <dbReference type="PIRSR" id="PIRSR000846-2"/>
    </source>
</evidence>
<feature type="domain" description="Ap4A phosphorylase 1/2 N-terminal" evidence="5">
    <location>
        <begin position="3"/>
        <end position="169"/>
    </location>
</feature>
<dbReference type="GO" id="GO:0009117">
    <property type="term" value="P:nucleotide metabolic process"/>
    <property type="evidence" value="ECO:0007669"/>
    <property type="project" value="InterPro"/>
</dbReference>
<feature type="binding site" evidence="2">
    <location>
        <position position="164"/>
    </location>
    <ligand>
        <name>substrate</name>
    </ligand>
</feature>
<accession>A0A0A8L3J3</accession>
<feature type="binding site" evidence="2">
    <location>
        <begin position="284"/>
        <end position="286"/>
    </location>
    <ligand>
        <name>substrate</name>
    </ligand>
</feature>
<protein>
    <submittedName>
        <fullName evidence="6">WGS project CCBQ000000000 data, contig MAT</fullName>
    </submittedName>
</protein>
<organism evidence="6 7">
    <name type="scientific">Kluyveromyces dobzhanskii CBS 2104</name>
    <dbReference type="NCBI Taxonomy" id="1427455"/>
    <lineage>
        <taxon>Eukaryota</taxon>
        <taxon>Fungi</taxon>
        <taxon>Dikarya</taxon>
        <taxon>Ascomycota</taxon>
        <taxon>Saccharomycotina</taxon>
        <taxon>Saccharomycetes</taxon>
        <taxon>Saccharomycetales</taxon>
        <taxon>Saccharomycetaceae</taxon>
        <taxon>Kluyveromyces</taxon>
    </lineage>
</organism>
<feature type="binding site" evidence="2">
    <location>
        <begin position="97"/>
        <end position="98"/>
    </location>
    <ligand>
        <name>substrate</name>
    </ligand>
</feature>
<feature type="binding site" evidence="2">
    <location>
        <begin position="155"/>
        <end position="158"/>
    </location>
    <ligand>
        <name>substrate</name>
    </ligand>
</feature>
<evidence type="ECO:0000259" key="5">
    <source>
        <dbReference type="Pfam" id="PF19327"/>
    </source>
</evidence>
<name>A0A0A8L3J3_9SACH</name>
<dbReference type="InterPro" id="IPR019200">
    <property type="entry name" value="ATP_adenylylTrfase_C"/>
</dbReference>
<keyword evidence="7" id="KW-1185">Reference proteome</keyword>
<dbReference type="GO" id="GO:0005524">
    <property type="term" value="F:ATP binding"/>
    <property type="evidence" value="ECO:0007669"/>
    <property type="project" value="InterPro"/>
</dbReference>